<dbReference type="FunCoup" id="D8RZW6">
    <property type="interactions" value="4072"/>
</dbReference>
<gene>
    <name evidence="12" type="ORF">SELMODRAFT_151387</name>
</gene>
<protein>
    <recommendedName>
        <fullName evidence="8">N-alpha-acetyltransferase 60</fullName>
        <ecNumber evidence="7">2.3.1.259</ecNumber>
        <ecNumber evidence="1">2.3.1.48</ecNumber>
    </recommendedName>
</protein>
<evidence type="ECO:0000313" key="13">
    <source>
        <dbReference type="Proteomes" id="UP000001514"/>
    </source>
</evidence>
<dbReference type="EC" id="2.3.1.48" evidence="1"/>
<dbReference type="PROSITE" id="PS51186">
    <property type="entry name" value="GNAT"/>
    <property type="match status" value="1"/>
</dbReference>
<dbReference type="GO" id="GO:0000139">
    <property type="term" value="C:Golgi membrane"/>
    <property type="evidence" value="ECO:0000318"/>
    <property type="project" value="GO_Central"/>
</dbReference>
<evidence type="ECO:0000256" key="8">
    <source>
        <dbReference type="ARBA" id="ARBA00026144"/>
    </source>
</evidence>
<dbReference type="eggNOG" id="KOG3138">
    <property type="taxonomic scope" value="Eukaryota"/>
</dbReference>
<comment type="catalytic activity">
    <reaction evidence="10">
        <text>N-terminal L-methionyl-[transmembrane protein] + acetyl-CoA = N-terminal N(alpha)-acetyl-L-methionyl-[transmembrane protein] + CoA + H(+)</text>
        <dbReference type="Rhea" id="RHEA:50604"/>
        <dbReference type="Rhea" id="RHEA-COMP:12745"/>
        <dbReference type="Rhea" id="RHEA-COMP:12746"/>
        <dbReference type="ChEBI" id="CHEBI:15378"/>
        <dbReference type="ChEBI" id="CHEBI:57287"/>
        <dbReference type="ChEBI" id="CHEBI:57288"/>
        <dbReference type="ChEBI" id="CHEBI:64731"/>
        <dbReference type="ChEBI" id="CHEBI:133414"/>
        <dbReference type="EC" id="2.3.1.259"/>
    </reaction>
</comment>
<dbReference type="KEGG" id="smo:SELMODRAFT_151387"/>
<dbReference type="InParanoid" id="D8RZW6"/>
<keyword evidence="4" id="KW-0156">Chromatin regulator</keyword>
<dbReference type="FunFam" id="3.40.630.30:FF:000041">
    <property type="entry name" value="Histone acetyltransferase MCC1 isoform A"/>
    <property type="match status" value="1"/>
</dbReference>
<dbReference type="GO" id="GO:0120518">
    <property type="term" value="F:protein N-terminal-methionine acetyltransferase activity"/>
    <property type="evidence" value="ECO:0007669"/>
    <property type="project" value="UniProtKB-EC"/>
</dbReference>
<dbReference type="AlphaFoldDB" id="D8RZW6"/>
<dbReference type="SUPFAM" id="SSF55729">
    <property type="entry name" value="Acyl-CoA N-acyltransferases (Nat)"/>
    <property type="match status" value="1"/>
</dbReference>
<sequence>MESARSNVGVQHRAFVPQKDQNFSLGAATGIPVLLGRAAHFPNIAYRCVQPSDLEILQEIHEALFPIKYELEFFMSVVHGRGVVAWAAVDTGRSDGRGEQLVGFITARMIKASEAEFQGEDILGYDVLKADRNLLYILTLGVVKPYRNFGIASALVWQVIEYARRISSCRAVYLHVIAYNRAAINFYQKNTFRCLRRLSKFYHINGHHYDAYLYIYYVNGGRPPCSALDFAAAAGSFLKNACSSLLAMLYRLRNENRSKLMGP</sequence>
<dbReference type="Proteomes" id="UP000001514">
    <property type="component" value="Unassembled WGS sequence"/>
</dbReference>
<dbReference type="OMA" id="QTWKQWF"/>
<dbReference type="EC" id="2.3.1.259" evidence="7"/>
<comment type="similarity">
    <text evidence="6">Belongs to the acetyltransferase family. NAA60 subfamily.</text>
</comment>
<evidence type="ECO:0000313" key="12">
    <source>
        <dbReference type="EMBL" id="EFJ22225.1"/>
    </source>
</evidence>
<evidence type="ECO:0000256" key="7">
    <source>
        <dbReference type="ARBA" id="ARBA00026111"/>
    </source>
</evidence>
<dbReference type="InterPro" id="IPR000182">
    <property type="entry name" value="GNAT_dom"/>
</dbReference>
<dbReference type="Gramene" id="EFJ22225">
    <property type="protein sequence ID" value="EFJ22225"/>
    <property type="gene ID" value="SELMODRAFT_151387"/>
</dbReference>
<keyword evidence="2" id="KW-0808">Transferase</keyword>
<proteinExistence type="inferred from homology"/>
<keyword evidence="13" id="KW-1185">Reference proteome</keyword>
<name>D8RZW6_SELML</name>
<evidence type="ECO:0000256" key="4">
    <source>
        <dbReference type="ARBA" id="ARBA00022853"/>
    </source>
</evidence>
<keyword evidence="5" id="KW-0012">Acyltransferase</keyword>
<evidence type="ECO:0000259" key="11">
    <source>
        <dbReference type="PROSITE" id="PS51186"/>
    </source>
</evidence>
<dbReference type="PANTHER" id="PTHR14744:SF15">
    <property type="entry name" value="N-ALPHA-ACETYLTRANSFERASE 60"/>
    <property type="match status" value="1"/>
</dbReference>
<dbReference type="Gene3D" id="3.40.630.30">
    <property type="match status" value="1"/>
</dbReference>
<evidence type="ECO:0000256" key="10">
    <source>
        <dbReference type="ARBA" id="ARBA00048848"/>
    </source>
</evidence>
<dbReference type="EMBL" id="GL377596">
    <property type="protein sequence ID" value="EFJ22225.1"/>
    <property type="molecule type" value="Genomic_DNA"/>
</dbReference>
<reference evidence="12 13" key="1">
    <citation type="journal article" date="2011" name="Science">
        <title>The Selaginella genome identifies genetic changes associated with the evolution of vascular plants.</title>
        <authorList>
            <person name="Banks J.A."/>
            <person name="Nishiyama T."/>
            <person name="Hasebe M."/>
            <person name="Bowman J.L."/>
            <person name="Gribskov M."/>
            <person name="dePamphilis C."/>
            <person name="Albert V.A."/>
            <person name="Aono N."/>
            <person name="Aoyama T."/>
            <person name="Ambrose B.A."/>
            <person name="Ashton N.W."/>
            <person name="Axtell M.J."/>
            <person name="Barker E."/>
            <person name="Barker M.S."/>
            <person name="Bennetzen J.L."/>
            <person name="Bonawitz N.D."/>
            <person name="Chapple C."/>
            <person name="Cheng C."/>
            <person name="Correa L.G."/>
            <person name="Dacre M."/>
            <person name="DeBarry J."/>
            <person name="Dreyer I."/>
            <person name="Elias M."/>
            <person name="Engstrom E.M."/>
            <person name="Estelle M."/>
            <person name="Feng L."/>
            <person name="Finet C."/>
            <person name="Floyd S.K."/>
            <person name="Frommer W.B."/>
            <person name="Fujita T."/>
            <person name="Gramzow L."/>
            <person name="Gutensohn M."/>
            <person name="Harholt J."/>
            <person name="Hattori M."/>
            <person name="Heyl A."/>
            <person name="Hirai T."/>
            <person name="Hiwatashi Y."/>
            <person name="Ishikawa M."/>
            <person name="Iwata M."/>
            <person name="Karol K.G."/>
            <person name="Koehler B."/>
            <person name="Kolukisaoglu U."/>
            <person name="Kubo M."/>
            <person name="Kurata T."/>
            <person name="Lalonde S."/>
            <person name="Li K."/>
            <person name="Li Y."/>
            <person name="Litt A."/>
            <person name="Lyons E."/>
            <person name="Manning G."/>
            <person name="Maruyama T."/>
            <person name="Michael T.P."/>
            <person name="Mikami K."/>
            <person name="Miyazaki S."/>
            <person name="Morinaga S."/>
            <person name="Murata T."/>
            <person name="Mueller-Roeber B."/>
            <person name="Nelson D.R."/>
            <person name="Obara M."/>
            <person name="Oguri Y."/>
            <person name="Olmstead R.G."/>
            <person name="Onodera N."/>
            <person name="Petersen B.L."/>
            <person name="Pils B."/>
            <person name="Prigge M."/>
            <person name="Rensing S.A."/>
            <person name="Riano-Pachon D.M."/>
            <person name="Roberts A.W."/>
            <person name="Sato Y."/>
            <person name="Scheller H.V."/>
            <person name="Schulz B."/>
            <person name="Schulz C."/>
            <person name="Shakirov E.V."/>
            <person name="Shibagaki N."/>
            <person name="Shinohara N."/>
            <person name="Shippen D.E."/>
            <person name="Soerensen I."/>
            <person name="Sotooka R."/>
            <person name="Sugimoto N."/>
            <person name="Sugita M."/>
            <person name="Sumikawa N."/>
            <person name="Tanurdzic M."/>
            <person name="Theissen G."/>
            <person name="Ulvskov P."/>
            <person name="Wakazuki S."/>
            <person name="Weng J.K."/>
            <person name="Willats W.W."/>
            <person name="Wipf D."/>
            <person name="Wolf P.G."/>
            <person name="Yang L."/>
            <person name="Zimmer A.D."/>
            <person name="Zhu Q."/>
            <person name="Mitros T."/>
            <person name="Hellsten U."/>
            <person name="Loque D."/>
            <person name="Otillar R."/>
            <person name="Salamov A."/>
            <person name="Schmutz J."/>
            <person name="Shapiro H."/>
            <person name="Lindquist E."/>
            <person name="Lucas S."/>
            <person name="Rokhsar D."/>
            <person name="Grigoriev I.V."/>
        </authorList>
    </citation>
    <scope>NUCLEOTIDE SEQUENCE [LARGE SCALE GENOMIC DNA]</scope>
</reference>
<dbReference type="GO" id="GO:0004596">
    <property type="term" value="F:protein-N-terminal amino-acid acetyltransferase activity"/>
    <property type="evidence" value="ECO:0000318"/>
    <property type="project" value="GO_Central"/>
</dbReference>
<dbReference type="Pfam" id="PF00583">
    <property type="entry name" value="Acetyltransf_1"/>
    <property type="match status" value="1"/>
</dbReference>
<evidence type="ECO:0000256" key="3">
    <source>
        <dbReference type="ARBA" id="ARBA00022829"/>
    </source>
</evidence>
<organism evidence="13">
    <name type="scientific">Selaginella moellendorffii</name>
    <name type="common">Spikemoss</name>
    <dbReference type="NCBI Taxonomy" id="88036"/>
    <lineage>
        <taxon>Eukaryota</taxon>
        <taxon>Viridiplantae</taxon>
        <taxon>Streptophyta</taxon>
        <taxon>Embryophyta</taxon>
        <taxon>Tracheophyta</taxon>
        <taxon>Lycopodiopsida</taxon>
        <taxon>Selaginellales</taxon>
        <taxon>Selaginellaceae</taxon>
        <taxon>Selaginella</taxon>
    </lineage>
</organism>
<evidence type="ECO:0000256" key="6">
    <source>
        <dbReference type="ARBA" id="ARBA00025774"/>
    </source>
</evidence>
<dbReference type="PANTHER" id="PTHR14744">
    <property type="entry name" value="N-ALPHA-ACETYLTRANSFERASE 60"/>
    <property type="match status" value="1"/>
</dbReference>
<dbReference type="CDD" id="cd04301">
    <property type="entry name" value="NAT_SF"/>
    <property type="match status" value="1"/>
</dbReference>
<evidence type="ECO:0000256" key="9">
    <source>
        <dbReference type="ARBA" id="ARBA00048017"/>
    </source>
</evidence>
<dbReference type="OrthoDB" id="47374at2759"/>
<accession>D8RZW6</accession>
<keyword evidence="3" id="KW-0159">Chromosome partition</keyword>
<evidence type="ECO:0000256" key="1">
    <source>
        <dbReference type="ARBA" id="ARBA00013184"/>
    </source>
</evidence>
<evidence type="ECO:0000256" key="5">
    <source>
        <dbReference type="ARBA" id="ARBA00023315"/>
    </source>
</evidence>
<dbReference type="GO" id="GO:0007059">
    <property type="term" value="P:chromosome segregation"/>
    <property type="evidence" value="ECO:0000318"/>
    <property type="project" value="GO_Central"/>
</dbReference>
<comment type="catalytic activity">
    <reaction evidence="9">
        <text>L-lysyl-[protein] + acetyl-CoA = N(6)-acetyl-L-lysyl-[protein] + CoA + H(+)</text>
        <dbReference type="Rhea" id="RHEA:45948"/>
        <dbReference type="Rhea" id="RHEA-COMP:9752"/>
        <dbReference type="Rhea" id="RHEA-COMP:10731"/>
        <dbReference type="ChEBI" id="CHEBI:15378"/>
        <dbReference type="ChEBI" id="CHEBI:29969"/>
        <dbReference type="ChEBI" id="CHEBI:57287"/>
        <dbReference type="ChEBI" id="CHEBI:57288"/>
        <dbReference type="ChEBI" id="CHEBI:61930"/>
        <dbReference type="EC" id="2.3.1.48"/>
    </reaction>
</comment>
<dbReference type="InterPro" id="IPR016181">
    <property type="entry name" value="Acyl_CoA_acyltransferase"/>
</dbReference>
<dbReference type="InterPro" id="IPR045141">
    <property type="entry name" value="NAA60-like"/>
</dbReference>
<evidence type="ECO:0000256" key="2">
    <source>
        <dbReference type="ARBA" id="ARBA00022679"/>
    </source>
</evidence>
<dbReference type="HOGENOM" id="CLU_013985_5_0_1"/>
<feature type="domain" description="N-acetyltransferase" evidence="11">
    <location>
        <begin position="44"/>
        <end position="219"/>
    </location>
</feature>
<dbReference type="STRING" id="88036.D8RZW6"/>
<dbReference type="GO" id="GO:0004402">
    <property type="term" value="F:histone acetyltransferase activity"/>
    <property type="evidence" value="ECO:0000318"/>
    <property type="project" value="GO_Central"/>
</dbReference>